<comment type="caution">
    <text evidence="2">The sequence shown here is derived from an EMBL/GenBank/DDBJ whole genome shotgun (WGS) entry which is preliminary data.</text>
</comment>
<dbReference type="Proteomes" id="UP001150879">
    <property type="component" value="Unassembled WGS sequence"/>
</dbReference>
<feature type="compositionally biased region" description="Acidic residues" evidence="1">
    <location>
        <begin position="88"/>
        <end position="101"/>
    </location>
</feature>
<reference evidence="2" key="2">
    <citation type="journal article" date="2023" name="IMA Fungus">
        <title>Comparative genomic study of the Penicillium genus elucidates a diverse pangenome and 15 lateral gene transfer events.</title>
        <authorList>
            <person name="Petersen C."/>
            <person name="Sorensen T."/>
            <person name="Nielsen M.R."/>
            <person name="Sondergaard T.E."/>
            <person name="Sorensen J.L."/>
            <person name="Fitzpatrick D.A."/>
            <person name="Frisvad J.C."/>
            <person name="Nielsen K.L."/>
        </authorList>
    </citation>
    <scope>NUCLEOTIDE SEQUENCE</scope>
    <source>
        <strain evidence="2">IBT 16849</strain>
    </source>
</reference>
<evidence type="ECO:0000313" key="2">
    <source>
        <dbReference type="EMBL" id="KAJ5211288.1"/>
    </source>
</evidence>
<dbReference type="AlphaFoldDB" id="A0A9W9N128"/>
<organism evidence="2 3">
    <name type="scientific">Penicillium cf. griseofulvum</name>
    <dbReference type="NCBI Taxonomy" id="2972120"/>
    <lineage>
        <taxon>Eukaryota</taxon>
        <taxon>Fungi</taxon>
        <taxon>Dikarya</taxon>
        <taxon>Ascomycota</taxon>
        <taxon>Pezizomycotina</taxon>
        <taxon>Eurotiomycetes</taxon>
        <taxon>Eurotiomycetidae</taxon>
        <taxon>Eurotiales</taxon>
        <taxon>Aspergillaceae</taxon>
        <taxon>Penicillium</taxon>
    </lineage>
</organism>
<accession>A0A9W9N128</accession>
<evidence type="ECO:0000313" key="3">
    <source>
        <dbReference type="Proteomes" id="UP001150879"/>
    </source>
</evidence>
<feature type="compositionally biased region" description="Basic and acidic residues" evidence="1">
    <location>
        <begin position="102"/>
        <end position="116"/>
    </location>
</feature>
<reference evidence="2" key="1">
    <citation type="submission" date="2022-11" db="EMBL/GenBank/DDBJ databases">
        <authorList>
            <person name="Petersen C."/>
        </authorList>
    </citation>
    <scope>NUCLEOTIDE SEQUENCE</scope>
    <source>
        <strain evidence="2">IBT 16849</strain>
    </source>
</reference>
<name>A0A9W9N128_9EURO</name>
<dbReference type="EMBL" id="JAPQKP010000001">
    <property type="protein sequence ID" value="KAJ5211288.1"/>
    <property type="molecule type" value="Genomic_DNA"/>
</dbReference>
<feature type="region of interest" description="Disordered" evidence="1">
    <location>
        <begin position="87"/>
        <end position="122"/>
    </location>
</feature>
<sequence>MALEALWGHTTLRHRLNEYESWEWILANGHLIQYVGKDNSKTPNQTTHSPPNITYAALSDYNYDFSSQSLSEGATCGIFEWHSWIDLEGTDEEEEPDDAESDAEKYGSPKKTHVESWLDGIE</sequence>
<keyword evidence="3" id="KW-1185">Reference proteome</keyword>
<protein>
    <submittedName>
        <fullName evidence="2">Uncharacterized protein</fullName>
    </submittedName>
</protein>
<evidence type="ECO:0000256" key="1">
    <source>
        <dbReference type="SAM" id="MobiDB-lite"/>
    </source>
</evidence>
<gene>
    <name evidence="2" type="ORF">N7472_001427</name>
</gene>
<proteinExistence type="predicted"/>